<proteinExistence type="predicted"/>
<name>A0A552V3G6_9FIRM</name>
<dbReference type="AlphaFoldDB" id="A0A552V3G6"/>
<accession>A0A552V3G6</accession>
<reference evidence="1 2" key="1">
    <citation type="submission" date="2019-07" db="EMBL/GenBank/DDBJ databases">
        <title>Criibacterium bergeronii gen. nov., sp. nov. isolated from human clinical samples.</title>
        <authorList>
            <person name="Maheux A.F."/>
            <person name="Boudreau D.K."/>
            <person name="Berube E."/>
            <person name="Brodeur S."/>
            <person name="Bernard K.A."/>
            <person name="Abed J.Y."/>
            <person name="Ducrey E."/>
            <person name="Guay E.F."/>
            <person name="Raymond F."/>
            <person name="Corbeil J."/>
            <person name="Domingo M.-C."/>
            <person name="Roy P.H."/>
            <person name="Boissinot M."/>
            <person name="Tocheva E.I."/>
            <person name="Omar R.F."/>
        </authorList>
    </citation>
    <scope>NUCLEOTIDE SEQUENCE [LARGE SCALE GENOMIC DNA]</scope>
    <source>
        <strain evidence="1 2">CCRI-24246</strain>
    </source>
</reference>
<organism evidence="1 2">
    <name type="scientific">Criibacterium bergeronii</name>
    <dbReference type="NCBI Taxonomy" id="1871336"/>
    <lineage>
        <taxon>Bacteria</taxon>
        <taxon>Bacillati</taxon>
        <taxon>Bacillota</taxon>
        <taxon>Clostridia</taxon>
        <taxon>Peptostreptococcales</taxon>
        <taxon>Filifactoraceae</taxon>
        <taxon>Criibacterium</taxon>
    </lineage>
</organism>
<gene>
    <name evidence="1" type="ORF">FL857_07595</name>
</gene>
<dbReference type="OrthoDB" id="2049816at2"/>
<dbReference type="Proteomes" id="UP000319424">
    <property type="component" value="Unassembled WGS sequence"/>
</dbReference>
<sequence>MCIFNVNDINMYVLNQSYGGKITSYMQVPQNSGIDYNISLFKQDEATGDLKFVAGCDYPEMSNEIFSYISDSGVYVVAVWLKKLETSPEPYQFILMNSL</sequence>
<dbReference type="RefSeq" id="WP_144398355.1">
    <property type="nucleotide sequence ID" value="NZ_VJXW01000011.1"/>
</dbReference>
<comment type="caution">
    <text evidence="1">The sequence shown here is derived from an EMBL/GenBank/DDBJ whole genome shotgun (WGS) entry which is preliminary data.</text>
</comment>
<evidence type="ECO:0000313" key="2">
    <source>
        <dbReference type="Proteomes" id="UP000319424"/>
    </source>
</evidence>
<dbReference type="EMBL" id="VJXW01000011">
    <property type="protein sequence ID" value="TRW24988.1"/>
    <property type="molecule type" value="Genomic_DNA"/>
</dbReference>
<evidence type="ECO:0000313" key="1">
    <source>
        <dbReference type="EMBL" id="TRW24988.1"/>
    </source>
</evidence>
<protein>
    <submittedName>
        <fullName evidence="1">Uncharacterized protein</fullName>
    </submittedName>
</protein>